<protein>
    <submittedName>
        <fullName evidence="1">Potassium-transporting ATPase subunit C</fullName>
    </submittedName>
</protein>
<comment type="caution">
    <text evidence="1">The sequence shown here is derived from an EMBL/GenBank/DDBJ whole genome shotgun (WGS) entry which is preliminary data.</text>
</comment>
<dbReference type="InterPro" id="IPR003820">
    <property type="entry name" value="KdpC"/>
</dbReference>
<dbReference type="Pfam" id="PF02669">
    <property type="entry name" value="KdpC"/>
    <property type="match status" value="1"/>
</dbReference>
<dbReference type="EMBL" id="JBFALK010000010">
    <property type="protein sequence ID" value="MEV0970853.1"/>
    <property type="molecule type" value="Genomic_DNA"/>
</dbReference>
<name>A0ABV3GGW8_MICGL</name>
<evidence type="ECO:0000313" key="2">
    <source>
        <dbReference type="Proteomes" id="UP001551675"/>
    </source>
</evidence>
<reference evidence="1 2" key="1">
    <citation type="submission" date="2024-06" db="EMBL/GenBank/DDBJ databases">
        <title>The Natural Products Discovery Center: Release of the First 8490 Sequenced Strains for Exploring Actinobacteria Biosynthetic Diversity.</title>
        <authorList>
            <person name="Kalkreuter E."/>
            <person name="Kautsar S.A."/>
            <person name="Yang D."/>
            <person name="Bader C.D."/>
            <person name="Teijaro C.N."/>
            <person name="Fluegel L."/>
            <person name="Davis C.M."/>
            <person name="Simpson J.R."/>
            <person name="Lauterbach L."/>
            <person name="Steele A.D."/>
            <person name="Gui C."/>
            <person name="Meng S."/>
            <person name="Li G."/>
            <person name="Viehrig K."/>
            <person name="Ye F."/>
            <person name="Su P."/>
            <person name="Kiefer A.F."/>
            <person name="Nichols A."/>
            <person name="Cepeda A.J."/>
            <person name="Yan W."/>
            <person name="Fan B."/>
            <person name="Jiang Y."/>
            <person name="Adhikari A."/>
            <person name="Zheng C.-J."/>
            <person name="Schuster L."/>
            <person name="Cowan T.M."/>
            <person name="Smanski M.J."/>
            <person name="Chevrette M.G."/>
            <person name="De Carvalho L.P.S."/>
            <person name="Shen B."/>
        </authorList>
    </citation>
    <scope>NUCLEOTIDE SEQUENCE [LARGE SCALE GENOMIC DNA]</scope>
    <source>
        <strain evidence="1 2">NPDC050100</strain>
    </source>
</reference>
<dbReference type="Proteomes" id="UP001551675">
    <property type="component" value="Unassembled WGS sequence"/>
</dbReference>
<evidence type="ECO:0000313" key="1">
    <source>
        <dbReference type="EMBL" id="MEV0970853.1"/>
    </source>
</evidence>
<dbReference type="RefSeq" id="WP_358134569.1">
    <property type="nucleotide sequence ID" value="NZ_JBFALK010000010.1"/>
</dbReference>
<gene>
    <name evidence="1" type="ORF">AB0I59_19650</name>
</gene>
<sequence>MAAARHLPLSRVRDLIKAHATPRAWGFLGEVRVDVLRLNLALDALGR</sequence>
<keyword evidence="2" id="KW-1185">Reference proteome</keyword>
<accession>A0ABV3GGW8</accession>
<organism evidence="1 2">
    <name type="scientific">Microtetraspora glauca</name>
    <dbReference type="NCBI Taxonomy" id="1996"/>
    <lineage>
        <taxon>Bacteria</taxon>
        <taxon>Bacillati</taxon>
        <taxon>Actinomycetota</taxon>
        <taxon>Actinomycetes</taxon>
        <taxon>Streptosporangiales</taxon>
        <taxon>Streptosporangiaceae</taxon>
        <taxon>Microtetraspora</taxon>
    </lineage>
</organism>
<proteinExistence type="predicted"/>